<keyword evidence="2 7" id="KW-0813">Transport</keyword>
<feature type="transmembrane region" description="Helical" evidence="7">
    <location>
        <begin position="185"/>
        <end position="205"/>
    </location>
</feature>
<evidence type="ECO:0000313" key="9">
    <source>
        <dbReference type="EMBL" id="VEU82201.1"/>
    </source>
</evidence>
<reference evidence="9 10" key="1">
    <citation type="submission" date="2019-01" db="EMBL/GenBank/DDBJ databases">
        <authorList>
            <consortium name="Pathogen Informatics"/>
        </authorList>
    </citation>
    <scope>NUCLEOTIDE SEQUENCE [LARGE SCALE GENOMIC DNA]</scope>
    <source>
        <strain evidence="9 10">NCTC10172</strain>
    </source>
</reference>
<protein>
    <submittedName>
        <fullName evidence="9">Maltose transport system permease protein malG</fullName>
    </submittedName>
</protein>
<feature type="transmembrane region" description="Helical" evidence="7">
    <location>
        <begin position="116"/>
        <end position="136"/>
    </location>
</feature>
<feature type="transmembrane region" description="Helical" evidence="7">
    <location>
        <begin position="145"/>
        <end position="165"/>
    </location>
</feature>
<evidence type="ECO:0000259" key="8">
    <source>
        <dbReference type="PROSITE" id="PS50928"/>
    </source>
</evidence>
<comment type="subcellular location">
    <subcellularLocation>
        <location evidence="1 7">Cell membrane</location>
        <topology evidence="1 7">Multi-pass membrane protein</topology>
    </subcellularLocation>
</comment>
<evidence type="ECO:0000256" key="5">
    <source>
        <dbReference type="ARBA" id="ARBA00022989"/>
    </source>
</evidence>
<evidence type="ECO:0000313" key="10">
    <source>
        <dbReference type="Proteomes" id="UP000290909"/>
    </source>
</evidence>
<evidence type="ECO:0000256" key="4">
    <source>
        <dbReference type="ARBA" id="ARBA00022692"/>
    </source>
</evidence>
<keyword evidence="10" id="KW-1185">Reference proteome</keyword>
<keyword evidence="6 7" id="KW-0472">Membrane</keyword>
<dbReference type="PANTHER" id="PTHR43744:SF8">
    <property type="entry name" value="SN-GLYCEROL-3-PHOSPHATE TRANSPORT SYSTEM PERMEASE PROTEIN UGPE"/>
    <property type="match status" value="1"/>
</dbReference>
<dbReference type="PROSITE" id="PS50928">
    <property type="entry name" value="ABC_TM1"/>
    <property type="match status" value="1"/>
</dbReference>
<evidence type="ECO:0000256" key="3">
    <source>
        <dbReference type="ARBA" id="ARBA00022475"/>
    </source>
</evidence>
<dbReference type="EMBL" id="LR215050">
    <property type="protein sequence ID" value="VEU82201.1"/>
    <property type="molecule type" value="Genomic_DNA"/>
</dbReference>
<keyword evidence="4 7" id="KW-0812">Transmembrane</keyword>
<dbReference type="Gene3D" id="1.10.3720.10">
    <property type="entry name" value="MetI-like"/>
    <property type="match status" value="1"/>
</dbReference>
<feature type="domain" description="ABC transmembrane type-1" evidence="8">
    <location>
        <begin position="110"/>
        <end position="331"/>
    </location>
</feature>
<evidence type="ECO:0000256" key="6">
    <source>
        <dbReference type="ARBA" id="ARBA00023136"/>
    </source>
</evidence>
<dbReference type="GO" id="GO:0005886">
    <property type="term" value="C:plasma membrane"/>
    <property type="evidence" value="ECO:0007669"/>
    <property type="project" value="UniProtKB-SubCell"/>
</dbReference>
<evidence type="ECO:0000256" key="7">
    <source>
        <dbReference type="RuleBase" id="RU363032"/>
    </source>
</evidence>
<dbReference type="InterPro" id="IPR035906">
    <property type="entry name" value="MetI-like_sf"/>
</dbReference>
<gene>
    <name evidence="9" type="primary">malG_1</name>
    <name evidence="9" type="ORF">NCTC10172_00208</name>
</gene>
<dbReference type="InterPro" id="IPR000515">
    <property type="entry name" value="MetI-like"/>
</dbReference>
<dbReference type="Proteomes" id="UP000290909">
    <property type="component" value="Chromosome"/>
</dbReference>
<dbReference type="STRING" id="1408416.GCA_000702765_00763"/>
<name>A0A449BIB5_9MOLU</name>
<dbReference type="KEGG" id="ahk:NCTC10172_00208"/>
<evidence type="ECO:0000256" key="1">
    <source>
        <dbReference type="ARBA" id="ARBA00004651"/>
    </source>
</evidence>
<dbReference type="PANTHER" id="PTHR43744">
    <property type="entry name" value="ABC TRANSPORTER PERMEASE PROTEIN MG189-RELATED-RELATED"/>
    <property type="match status" value="1"/>
</dbReference>
<keyword evidence="5 7" id="KW-1133">Transmembrane helix</keyword>
<keyword evidence="3" id="KW-1003">Cell membrane</keyword>
<dbReference type="CDD" id="cd06261">
    <property type="entry name" value="TM_PBP2"/>
    <property type="match status" value="1"/>
</dbReference>
<dbReference type="Pfam" id="PF00528">
    <property type="entry name" value="BPD_transp_1"/>
    <property type="match status" value="1"/>
</dbReference>
<comment type="similarity">
    <text evidence="7">Belongs to the binding-protein-dependent transport system permease family.</text>
</comment>
<feature type="transmembrane region" description="Helical" evidence="7">
    <location>
        <begin position="308"/>
        <end position="332"/>
    </location>
</feature>
<dbReference type="GO" id="GO:0055085">
    <property type="term" value="P:transmembrane transport"/>
    <property type="evidence" value="ECO:0007669"/>
    <property type="project" value="InterPro"/>
</dbReference>
<feature type="transmembrane region" description="Helical" evidence="7">
    <location>
        <begin position="49"/>
        <end position="67"/>
    </location>
</feature>
<dbReference type="AlphaFoldDB" id="A0A449BIB5"/>
<organism evidence="9 10">
    <name type="scientific">Acholeplasma hippikon</name>
    <dbReference type="NCBI Taxonomy" id="264636"/>
    <lineage>
        <taxon>Bacteria</taxon>
        <taxon>Bacillati</taxon>
        <taxon>Mycoplasmatota</taxon>
        <taxon>Mollicutes</taxon>
        <taxon>Acholeplasmatales</taxon>
        <taxon>Acholeplasmataceae</taxon>
        <taxon>Acholeplasma</taxon>
    </lineage>
</organism>
<sequence length="348" mass="39289">MMTEAKTKFLNRQFNALKNKSKQIYDKRLKTPQKRKMTFELILEKASVLLKYFLLYGLSFVILYPLIQQFSIALRAPEDINNPLVLWIPENFSLKNFEISGIVLDYWNALWNSIKMSTIVTILQILCTALAGYAFARLKFKGQGILFIIVMATVIVAPATIELPLKLTLMDFLGTGKSLLGSPTIMYIFAATGMGIKAGVFIFLFRQFFRGIPEEIEEAAYLDGANPLQVFTRVMLPNARGAMVLTGILTFVWQWNDSYFTANFVSKVNSDFSTLTTKMMSIRNAIQGAIQQAGIWQLLDQDVTQNPLFTSMILNTSAMLSMIPLIIFYLLVQKVLFTEGIERSGLVG</sequence>
<proteinExistence type="inferred from homology"/>
<accession>A0A449BIB5</accession>
<evidence type="ECO:0000256" key="2">
    <source>
        <dbReference type="ARBA" id="ARBA00022448"/>
    </source>
</evidence>
<feature type="transmembrane region" description="Helical" evidence="7">
    <location>
        <begin position="239"/>
        <end position="256"/>
    </location>
</feature>
<dbReference type="SUPFAM" id="SSF161098">
    <property type="entry name" value="MetI-like"/>
    <property type="match status" value="1"/>
</dbReference>